<dbReference type="InterPro" id="IPR004111">
    <property type="entry name" value="Repressor_TetR_C"/>
</dbReference>
<name>A0A9W6QWM4_9PSEU</name>
<dbReference type="AlphaFoldDB" id="A0A9W6QWM4"/>
<comment type="caution">
    <text evidence="6">The sequence shown here is derived from an EMBL/GenBank/DDBJ whole genome shotgun (WGS) entry which is preliminary data.</text>
</comment>
<dbReference type="SUPFAM" id="SSF48498">
    <property type="entry name" value="Tetracyclin repressor-like, C-terminal domain"/>
    <property type="match status" value="1"/>
</dbReference>
<dbReference type="SUPFAM" id="SSF46689">
    <property type="entry name" value="Homeodomain-like"/>
    <property type="match status" value="1"/>
</dbReference>
<dbReference type="InterPro" id="IPR009057">
    <property type="entry name" value="Homeodomain-like_sf"/>
</dbReference>
<dbReference type="PANTHER" id="PTHR30055:SF151">
    <property type="entry name" value="TRANSCRIPTIONAL REGULATORY PROTEIN"/>
    <property type="match status" value="1"/>
</dbReference>
<dbReference type="GO" id="GO:0000976">
    <property type="term" value="F:transcription cis-regulatory region binding"/>
    <property type="evidence" value="ECO:0007669"/>
    <property type="project" value="TreeGrafter"/>
</dbReference>
<protein>
    <submittedName>
        <fullName evidence="6">TetR family transcriptional regulator</fullName>
    </submittedName>
</protein>
<evidence type="ECO:0000313" key="6">
    <source>
        <dbReference type="EMBL" id="GLY65404.1"/>
    </source>
</evidence>
<feature type="DNA-binding region" description="H-T-H motif" evidence="4">
    <location>
        <begin position="51"/>
        <end position="70"/>
    </location>
</feature>
<feature type="domain" description="HTH tetR-type" evidence="5">
    <location>
        <begin position="28"/>
        <end position="88"/>
    </location>
</feature>
<keyword evidence="3" id="KW-0804">Transcription</keyword>
<dbReference type="GO" id="GO:0045892">
    <property type="term" value="P:negative regulation of DNA-templated transcription"/>
    <property type="evidence" value="ECO:0007669"/>
    <property type="project" value="InterPro"/>
</dbReference>
<dbReference type="PANTHER" id="PTHR30055">
    <property type="entry name" value="HTH-TYPE TRANSCRIPTIONAL REGULATOR RUTR"/>
    <property type="match status" value="1"/>
</dbReference>
<dbReference type="Gene3D" id="1.10.357.10">
    <property type="entry name" value="Tetracycline Repressor, domain 2"/>
    <property type="match status" value="1"/>
</dbReference>
<dbReference type="EMBL" id="BSTI01000004">
    <property type="protein sequence ID" value="GLY65404.1"/>
    <property type="molecule type" value="Genomic_DNA"/>
</dbReference>
<evidence type="ECO:0000256" key="3">
    <source>
        <dbReference type="ARBA" id="ARBA00023163"/>
    </source>
</evidence>
<keyword evidence="7" id="KW-1185">Reference proteome</keyword>
<dbReference type="InterPro" id="IPR001647">
    <property type="entry name" value="HTH_TetR"/>
</dbReference>
<proteinExistence type="predicted"/>
<dbReference type="PROSITE" id="PS50977">
    <property type="entry name" value="HTH_TETR_2"/>
    <property type="match status" value="1"/>
</dbReference>
<organism evidence="6 7">
    <name type="scientific">Amycolatopsis taiwanensis</name>
    <dbReference type="NCBI Taxonomy" id="342230"/>
    <lineage>
        <taxon>Bacteria</taxon>
        <taxon>Bacillati</taxon>
        <taxon>Actinomycetota</taxon>
        <taxon>Actinomycetes</taxon>
        <taxon>Pseudonocardiales</taxon>
        <taxon>Pseudonocardiaceae</taxon>
        <taxon>Amycolatopsis</taxon>
    </lineage>
</organism>
<evidence type="ECO:0000256" key="1">
    <source>
        <dbReference type="ARBA" id="ARBA00023015"/>
    </source>
</evidence>
<evidence type="ECO:0000259" key="5">
    <source>
        <dbReference type="PROSITE" id="PS50977"/>
    </source>
</evidence>
<dbReference type="Gene3D" id="1.10.10.60">
    <property type="entry name" value="Homeodomain-like"/>
    <property type="match status" value="1"/>
</dbReference>
<evidence type="ECO:0000256" key="4">
    <source>
        <dbReference type="PROSITE-ProRule" id="PRU00335"/>
    </source>
</evidence>
<evidence type="ECO:0000313" key="7">
    <source>
        <dbReference type="Proteomes" id="UP001165136"/>
    </source>
</evidence>
<dbReference type="Pfam" id="PF02909">
    <property type="entry name" value="TetR_C_1"/>
    <property type="match status" value="1"/>
</dbReference>
<sequence>MARRSPAPDAVRSIYLLWGHHPSPGRSGLTVPAIVRAGVEIADADGLDAASMRKVAERLGVSTMSLYNYVPGKEDLTALMLDTVYAELYDNDVEAAKNAGDWRDGMRFVAGRNWDLYVRHPWLLDLRMSRPVLGPNTSRKYETELRPLDDIGLSDVEMDASLTLVLNLVESTARAHRGTLQTQKDSGMTDAEWWNVVSPVLGQVMDDDELVLSDRVGSSVGAKFDAAHNPEHILGFGLETVLDGIQARLDR</sequence>
<dbReference type="InterPro" id="IPR036271">
    <property type="entry name" value="Tet_transcr_reg_TetR-rel_C_sf"/>
</dbReference>
<dbReference type="RefSeq" id="WP_027943751.1">
    <property type="nucleotide sequence ID" value="NZ_BSTI01000004.1"/>
</dbReference>
<dbReference type="Pfam" id="PF00440">
    <property type="entry name" value="TetR_N"/>
    <property type="match status" value="1"/>
</dbReference>
<reference evidence="6" key="1">
    <citation type="submission" date="2023-03" db="EMBL/GenBank/DDBJ databases">
        <title>Amycolatopsis taiwanensis NBRC 103393.</title>
        <authorList>
            <person name="Ichikawa N."/>
            <person name="Sato H."/>
            <person name="Tonouchi N."/>
        </authorList>
    </citation>
    <scope>NUCLEOTIDE SEQUENCE</scope>
    <source>
        <strain evidence="6">NBRC 103393</strain>
    </source>
</reference>
<dbReference type="Proteomes" id="UP001165136">
    <property type="component" value="Unassembled WGS sequence"/>
</dbReference>
<accession>A0A9W6QWM4</accession>
<keyword evidence="2 4" id="KW-0238">DNA-binding</keyword>
<evidence type="ECO:0000256" key="2">
    <source>
        <dbReference type="ARBA" id="ARBA00023125"/>
    </source>
</evidence>
<gene>
    <name evidence="6" type="ORF">Atai01_20230</name>
</gene>
<keyword evidence="1" id="KW-0805">Transcription regulation</keyword>
<dbReference type="InterPro" id="IPR050109">
    <property type="entry name" value="HTH-type_TetR-like_transc_reg"/>
</dbReference>
<dbReference type="GO" id="GO:0003700">
    <property type="term" value="F:DNA-binding transcription factor activity"/>
    <property type="evidence" value="ECO:0007669"/>
    <property type="project" value="TreeGrafter"/>
</dbReference>